<dbReference type="AlphaFoldDB" id="A0A3M6TY21"/>
<comment type="similarity">
    <text evidence="1">Belongs to the methyltransferase superfamily.</text>
</comment>
<dbReference type="EMBL" id="RCHS01002704">
    <property type="protein sequence ID" value="RMX46266.1"/>
    <property type="molecule type" value="Genomic_DNA"/>
</dbReference>
<keyword evidence="2" id="KW-0489">Methyltransferase</keyword>
<reference evidence="5 6" key="1">
    <citation type="journal article" date="2018" name="Sci. Rep.">
        <title>Comparative analysis of the Pocillopora damicornis genome highlights role of immune system in coral evolution.</title>
        <authorList>
            <person name="Cunning R."/>
            <person name="Bay R.A."/>
            <person name="Gillette P."/>
            <person name="Baker A.C."/>
            <person name="Traylor-Knowles N."/>
        </authorList>
    </citation>
    <scope>NUCLEOTIDE SEQUENCE [LARGE SCALE GENOMIC DNA]</scope>
    <source>
        <strain evidence="5">RSMAS</strain>
        <tissue evidence="5">Whole animal</tissue>
    </source>
</reference>
<keyword evidence="3" id="KW-0808">Transferase</keyword>
<dbReference type="GO" id="GO:0032259">
    <property type="term" value="P:methylation"/>
    <property type="evidence" value="ECO:0007669"/>
    <property type="project" value="UniProtKB-KW"/>
</dbReference>
<proteinExistence type="inferred from homology"/>
<dbReference type="Gene3D" id="3.40.50.150">
    <property type="entry name" value="Vaccinia Virus protein VP39"/>
    <property type="match status" value="1"/>
</dbReference>
<feature type="domain" description="Methyltransferase type 11" evidence="4">
    <location>
        <begin position="86"/>
        <end position="178"/>
    </location>
</feature>
<dbReference type="InterPro" id="IPR029063">
    <property type="entry name" value="SAM-dependent_MTases_sf"/>
</dbReference>
<evidence type="ECO:0000313" key="5">
    <source>
        <dbReference type="EMBL" id="RMX46266.1"/>
    </source>
</evidence>
<sequence length="303" mass="35265">MVFEHRNFVFDSEETSLMFKQRPNQFFQILENMADDQLDLAAKAFKASANYEEARPTYSVESVRFLLENVGILEEKEMKSQPRTILELGCGTGKFTRILMEVLKDTDTRVIATDPLENMLKEFRKIFPNFEVEQSSAENIAFPDSSVDVVLAAHCFHWFANEEAVKEIYRVLTPQGTLGMIWALPDESVPWLKEMMTFFHPLEEDFKCTISKETMDKVFEEVGKLFTIEKESGKKTSWHLSYDGCYKYFVSKGIIQRGTDEVKCQFKTWFDYIIGKHFPNSEGKESITFPLAYLICWCKKKKL</sequence>
<dbReference type="Proteomes" id="UP000275408">
    <property type="component" value="Unassembled WGS sequence"/>
</dbReference>
<accession>A0A3M6TY21</accession>
<dbReference type="GO" id="GO:0008757">
    <property type="term" value="F:S-adenosylmethionine-dependent methyltransferase activity"/>
    <property type="evidence" value="ECO:0007669"/>
    <property type="project" value="InterPro"/>
</dbReference>
<evidence type="ECO:0000256" key="2">
    <source>
        <dbReference type="ARBA" id="ARBA00022603"/>
    </source>
</evidence>
<dbReference type="Pfam" id="PF08241">
    <property type="entry name" value="Methyltransf_11"/>
    <property type="match status" value="1"/>
</dbReference>
<dbReference type="PANTHER" id="PTHR44942:SF4">
    <property type="entry name" value="METHYLTRANSFERASE TYPE 11 DOMAIN-CONTAINING PROTEIN"/>
    <property type="match status" value="1"/>
</dbReference>
<dbReference type="STRING" id="46731.A0A3M6TY21"/>
<keyword evidence="6" id="KW-1185">Reference proteome</keyword>
<name>A0A3M6TY21_POCDA</name>
<dbReference type="InterPro" id="IPR051052">
    <property type="entry name" value="Diverse_substrate_MTase"/>
</dbReference>
<organism evidence="5 6">
    <name type="scientific">Pocillopora damicornis</name>
    <name type="common">Cauliflower coral</name>
    <name type="synonym">Millepora damicornis</name>
    <dbReference type="NCBI Taxonomy" id="46731"/>
    <lineage>
        <taxon>Eukaryota</taxon>
        <taxon>Metazoa</taxon>
        <taxon>Cnidaria</taxon>
        <taxon>Anthozoa</taxon>
        <taxon>Hexacorallia</taxon>
        <taxon>Scleractinia</taxon>
        <taxon>Astrocoeniina</taxon>
        <taxon>Pocilloporidae</taxon>
        <taxon>Pocillopora</taxon>
    </lineage>
</organism>
<dbReference type="SUPFAM" id="SSF53335">
    <property type="entry name" value="S-adenosyl-L-methionine-dependent methyltransferases"/>
    <property type="match status" value="1"/>
</dbReference>
<evidence type="ECO:0000259" key="4">
    <source>
        <dbReference type="Pfam" id="PF08241"/>
    </source>
</evidence>
<protein>
    <recommendedName>
        <fullName evidence="4">Methyltransferase type 11 domain-containing protein</fullName>
    </recommendedName>
</protein>
<evidence type="ECO:0000256" key="1">
    <source>
        <dbReference type="ARBA" id="ARBA00008361"/>
    </source>
</evidence>
<comment type="caution">
    <text evidence="5">The sequence shown here is derived from an EMBL/GenBank/DDBJ whole genome shotgun (WGS) entry which is preliminary data.</text>
</comment>
<evidence type="ECO:0000256" key="3">
    <source>
        <dbReference type="ARBA" id="ARBA00022679"/>
    </source>
</evidence>
<dbReference type="PANTHER" id="PTHR44942">
    <property type="entry name" value="METHYLTRANSF_11 DOMAIN-CONTAINING PROTEIN"/>
    <property type="match status" value="1"/>
</dbReference>
<dbReference type="CDD" id="cd02440">
    <property type="entry name" value="AdoMet_MTases"/>
    <property type="match status" value="1"/>
</dbReference>
<dbReference type="OrthoDB" id="506498at2759"/>
<evidence type="ECO:0000313" key="6">
    <source>
        <dbReference type="Proteomes" id="UP000275408"/>
    </source>
</evidence>
<dbReference type="InterPro" id="IPR013216">
    <property type="entry name" value="Methyltransf_11"/>
</dbReference>
<gene>
    <name evidence="5" type="ORF">pdam_00000511</name>
</gene>
<dbReference type="OMA" id="TRILMEV"/>